<reference evidence="2" key="3">
    <citation type="submission" date="2020-12" db="UniProtKB">
        <authorList>
            <consortium name="EnsemblPlants"/>
        </authorList>
    </citation>
    <scope>IDENTIFICATION</scope>
</reference>
<proteinExistence type="predicted"/>
<sequence>MAKAWGGGSWAVEAELADQEAKEREAAVYKAPGGVKEEAFPSLGESLTTKPSKKKNKPQTLSISEIMTGKYVGPGGKQRSSYTESQKLTPQELMLLPTGPRERTDDEAPAGGLGGGFRDYGGNRGGDRGDRGGDREDRRGGFGGGYGGDRDRDRGEGGYGRDRSRERDDGPSRADADDKWGAAKKFVPSLPNDRGSERGHDRGGYEEDRGRGGRVSDRDMPSRADEVDNWGSTKKFMPAPAPTGGDGYSERRSSGRYDERRVSMGGFEDHPRGGDRDLPSRADEVDNWGKSKKFVPSAAPPSRGMGSGFDSTYREAGADADRWARKDPVARDPEQPRMSERPRLKLAPRSVPLDSPPRPSSADVNGEKGGGGGLEGEQQSSPAQKPKPRLNPFGAARPREEILAEKGQDYRKIDAELEVPRERFGRPGSSHSTRPGSSQSTRVGSRPGTPGGVSSRPQTPDVPRARAGSIGEARPRDMNVIEERGNDSQTLNVDLERQLASESASHFTTRTGAR</sequence>
<dbReference type="Pfam" id="PF06273">
    <property type="entry name" value="eIF-4B"/>
    <property type="match status" value="2"/>
</dbReference>
<dbReference type="PANTHER" id="PTHR32091:SF20">
    <property type="entry name" value="EUKARYOTIC TRANSLATION INITIATION FACTOR 4B1"/>
    <property type="match status" value="1"/>
</dbReference>
<feature type="compositionally biased region" description="Basic and acidic residues" evidence="1">
    <location>
        <begin position="148"/>
        <end position="181"/>
    </location>
</feature>
<dbReference type="Gramene" id="Pp3c3_35640V3.4">
    <property type="protein sequence ID" value="Pp3c3_35640V3.4"/>
    <property type="gene ID" value="Pp3c3_35640"/>
</dbReference>
<dbReference type="GO" id="GO:0003743">
    <property type="term" value="F:translation initiation factor activity"/>
    <property type="evidence" value="ECO:0000318"/>
    <property type="project" value="GO_Central"/>
</dbReference>
<feature type="compositionally biased region" description="Polar residues" evidence="1">
    <location>
        <begin position="500"/>
        <end position="514"/>
    </location>
</feature>
<accession>A0A7I4DEK9</accession>
<protein>
    <submittedName>
        <fullName evidence="2">Uncharacterized protein</fullName>
    </submittedName>
</protein>
<evidence type="ECO:0000256" key="1">
    <source>
        <dbReference type="SAM" id="MobiDB-lite"/>
    </source>
</evidence>
<feature type="compositionally biased region" description="Polar residues" evidence="1">
    <location>
        <begin position="429"/>
        <end position="443"/>
    </location>
</feature>
<dbReference type="FunCoup" id="A0A7I4DEK9">
    <property type="interactions" value="2956"/>
</dbReference>
<organism evidence="2 3">
    <name type="scientific">Physcomitrium patens</name>
    <name type="common">Spreading-leaved earth moss</name>
    <name type="synonym">Physcomitrella patens</name>
    <dbReference type="NCBI Taxonomy" id="3218"/>
    <lineage>
        <taxon>Eukaryota</taxon>
        <taxon>Viridiplantae</taxon>
        <taxon>Streptophyta</taxon>
        <taxon>Embryophyta</taxon>
        <taxon>Bryophyta</taxon>
        <taxon>Bryophytina</taxon>
        <taxon>Bryopsida</taxon>
        <taxon>Funariidae</taxon>
        <taxon>Funariales</taxon>
        <taxon>Funariaceae</taxon>
        <taxon>Physcomitrium</taxon>
    </lineage>
</organism>
<dbReference type="AlphaFoldDB" id="A0A7I4DEK9"/>
<reference evidence="2 3" key="1">
    <citation type="journal article" date="2008" name="Science">
        <title>The Physcomitrella genome reveals evolutionary insights into the conquest of land by plants.</title>
        <authorList>
            <person name="Rensing S."/>
            <person name="Lang D."/>
            <person name="Zimmer A."/>
            <person name="Terry A."/>
            <person name="Salamov A."/>
            <person name="Shapiro H."/>
            <person name="Nishiyama T."/>
            <person name="Perroud P.-F."/>
            <person name="Lindquist E."/>
            <person name="Kamisugi Y."/>
            <person name="Tanahashi T."/>
            <person name="Sakakibara K."/>
            <person name="Fujita T."/>
            <person name="Oishi K."/>
            <person name="Shin-I T."/>
            <person name="Kuroki Y."/>
            <person name="Toyoda A."/>
            <person name="Suzuki Y."/>
            <person name="Hashimoto A."/>
            <person name="Yamaguchi K."/>
            <person name="Sugano A."/>
            <person name="Kohara Y."/>
            <person name="Fujiyama A."/>
            <person name="Anterola A."/>
            <person name="Aoki S."/>
            <person name="Ashton N."/>
            <person name="Barbazuk W.B."/>
            <person name="Barker E."/>
            <person name="Bennetzen J."/>
            <person name="Bezanilla M."/>
            <person name="Blankenship R."/>
            <person name="Cho S.H."/>
            <person name="Dutcher S."/>
            <person name="Estelle M."/>
            <person name="Fawcett J.A."/>
            <person name="Gundlach H."/>
            <person name="Hanada K."/>
            <person name="Heyl A."/>
            <person name="Hicks K.A."/>
            <person name="Hugh J."/>
            <person name="Lohr M."/>
            <person name="Mayer K."/>
            <person name="Melkozernov A."/>
            <person name="Murata T."/>
            <person name="Nelson D."/>
            <person name="Pils B."/>
            <person name="Prigge M."/>
            <person name="Reiss B."/>
            <person name="Renner T."/>
            <person name="Rombauts S."/>
            <person name="Rushton P."/>
            <person name="Sanderfoot A."/>
            <person name="Schween G."/>
            <person name="Shiu S.-H."/>
            <person name="Stueber K."/>
            <person name="Theodoulou F.L."/>
            <person name="Tu H."/>
            <person name="Van de Peer Y."/>
            <person name="Verrier P.J."/>
            <person name="Waters E."/>
            <person name="Wood A."/>
            <person name="Yang L."/>
            <person name="Cove D."/>
            <person name="Cuming A."/>
            <person name="Hasebe M."/>
            <person name="Lucas S."/>
            <person name="Mishler D.B."/>
            <person name="Reski R."/>
            <person name="Grigoriev I."/>
            <person name="Quatrano R.S."/>
            <person name="Boore J.L."/>
        </authorList>
    </citation>
    <scope>NUCLEOTIDE SEQUENCE [LARGE SCALE GENOMIC DNA]</scope>
    <source>
        <strain evidence="2 3">cv. Gransden 2004</strain>
    </source>
</reference>
<feature type="compositionally biased region" description="Gly residues" evidence="1">
    <location>
        <begin position="111"/>
        <end position="124"/>
    </location>
</feature>
<name>A0A7I4DEK9_PHYPA</name>
<feature type="compositionally biased region" description="Basic and acidic residues" evidence="1">
    <location>
        <begin position="397"/>
        <end position="425"/>
    </location>
</feature>
<dbReference type="InParanoid" id="A0A7I4DEK9"/>
<feature type="region of interest" description="Disordered" evidence="1">
    <location>
        <begin position="28"/>
        <end position="514"/>
    </location>
</feature>
<evidence type="ECO:0000313" key="2">
    <source>
        <dbReference type="EnsemblPlants" id="Pp3c3_35640V3.4"/>
    </source>
</evidence>
<feature type="compositionally biased region" description="Polar residues" evidence="1">
    <location>
        <begin position="78"/>
        <end position="89"/>
    </location>
</feature>
<reference evidence="2 3" key="2">
    <citation type="journal article" date="2018" name="Plant J.">
        <title>The Physcomitrella patens chromosome-scale assembly reveals moss genome structure and evolution.</title>
        <authorList>
            <person name="Lang D."/>
            <person name="Ullrich K.K."/>
            <person name="Murat F."/>
            <person name="Fuchs J."/>
            <person name="Jenkins J."/>
            <person name="Haas F.B."/>
            <person name="Piednoel M."/>
            <person name="Gundlach H."/>
            <person name="Van Bel M."/>
            <person name="Meyberg R."/>
            <person name="Vives C."/>
            <person name="Morata J."/>
            <person name="Symeonidi A."/>
            <person name="Hiss M."/>
            <person name="Muchero W."/>
            <person name="Kamisugi Y."/>
            <person name="Saleh O."/>
            <person name="Blanc G."/>
            <person name="Decker E.L."/>
            <person name="van Gessel N."/>
            <person name="Grimwood J."/>
            <person name="Hayes R.D."/>
            <person name="Graham S.W."/>
            <person name="Gunter L.E."/>
            <person name="McDaniel S.F."/>
            <person name="Hoernstein S.N.W."/>
            <person name="Larsson A."/>
            <person name="Li F.W."/>
            <person name="Perroud P.F."/>
            <person name="Phillips J."/>
            <person name="Ranjan P."/>
            <person name="Rokshar D.S."/>
            <person name="Rothfels C.J."/>
            <person name="Schneider L."/>
            <person name="Shu S."/>
            <person name="Stevenson D.W."/>
            <person name="Thummler F."/>
            <person name="Tillich M."/>
            <person name="Villarreal Aguilar J.C."/>
            <person name="Widiez T."/>
            <person name="Wong G.K."/>
            <person name="Wymore A."/>
            <person name="Zhang Y."/>
            <person name="Zimmer A.D."/>
            <person name="Quatrano R.S."/>
            <person name="Mayer K.F.X."/>
            <person name="Goodstein D."/>
            <person name="Casacuberta J.M."/>
            <person name="Vandepoele K."/>
            <person name="Reski R."/>
            <person name="Cuming A.C."/>
            <person name="Tuskan G.A."/>
            <person name="Maumus F."/>
            <person name="Salse J."/>
            <person name="Schmutz J."/>
            <person name="Rensing S.A."/>
        </authorList>
    </citation>
    <scope>NUCLEOTIDE SEQUENCE [LARGE SCALE GENOMIC DNA]</scope>
    <source>
        <strain evidence="2 3">cv. Gransden 2004</strain>
    </source>
</reference>
<evidence type="ECO:0000313" key="3">
    <source>
        <dbReference type="Proteomes" id="UP000006727"/>
    </source>
</evidence>
<dbReference type="Proteomes" id="UP000006727">
    <property type="component" value="Chromosome 3"/>
</dbReference>
<dbReference type="EMBL" id="ABEU02000003">
    <property type="status" value="NOT_ANNOTATED_CDS"/>
    <property type="molecule type" value="Genomic_DNA"/>
</dbReference>
<feature type="compositionally biased region" description="Basic and acidic residues" evidence="1">
    <location>
        <begin position="248"/>
        <end position="289"/>
    </location>
</feature>
<feature type="compositionally biased region" description="Basic and acidic residues" evidence="1">
    <location>
        <begin position="473"/>
        <end position="486"/>
    </location>
</feature>
<feature type="compositionally biased region" description="Basic and acidic residues" evidence="1">
    <location>
        <begin position="125"/>
        <end position="140"/>
    </location>
</feature>
<dbReference type="EnsemblPlants" id="Pp3c3_35640V3.4">
    <property type="protein sequence ID" value="Pp3c3_35640V3.4"/>
    <property type="gene ID" value="Pp3c3_35640"/>
</dbReference>
<dbReference type="InterPro" id="IPR010433">
    <property type="entry name" value="EIF-4B_pln"/>
</dbReference>
<dbReference type="OrthoDB" id="2021148at2759"/>
<dbReference type="PANTHER" id="PTHR32091">
    <property type="entry name" value="EUKARYOTIC TRANSLATION INITIATION FACTOR 4B"/>
    <property type="match status" value="1"/>
</dbReference>
<keyword evidence="3" id="KW-1185">Reference proteome</keyword>
<feature type="compositionally biased region" description="Basic and acidic residues" evidence="1">
    <location>
        <begin position="312"/>
        <end position="343"/>
    </location>
</feature>
<dbReference type="KEGG" id="ppp:112279793"/>
<feature type="compositionally biased region" description="Basic and acidic residues" evidence="1">
    <location>
        <begin position="194"/>
        <end position="226"/>
    </location>
</feature>
<dbReference type="GO" id="GO:0003729">
    <property type="term" value="F:mRNA binding"/>
    <property type="evidence" value="ECO:0000318"/>
    <property type="project" value="GO_Central"/>
</dbReference>
<gene>
    <name evidence="2" type="primary">LOC112279795</name>
</gene>